<keyword evidence="3" id="KW-1185">Reference proteome</keyword>
<evidence type="ECO:0000256" key="1">
    <source>
        <dbReference type="SAM" id="MobiDB-lite"/>
    </source>
</evidence>
<feature type="compositionally biased region" description="Basic and acidic residues" evidence="1">
    <location>
        <begin position="22"/>
        <end position="32"/>
    </location>
</feature>
<proteinExistence type="predicted"/>
<dbReference type="EMBL" id="AP028912">
    <property type="protein sequence ID" value="BES93769.1"/>
    <property type="molecule type" value="Genomic_DNA"/>
</dbReference>
<name>A0ABN7AQP4_9HEMI</name>
<organism evidence="2 3">
    <name type="scientific">Nesidiocoris tenuis</name>
    <dbReference type="NCBI Taxonomy" id="355587"/>
    <lineage>
        <taxon>Eukaryota</taxon>
        <taxon>Metazoa</taxon>
        <taxon>Ecdysozoa</taxon>
        <taxon>Arthropoda</taxon>
        <taxon>Hexapoda</taxon>
        <taxon>Insecta</taxon>
        <taxon>Pterygota</taxon>
        <taxon>Neoptera</taxon>
        <taxon>Paraneoptera</taxon>
        <taxon>Hemiptera</taxon>
        <taxon>Heteroptera</taxon>
        <taxon>Panheteroptera</taxon>
        <taxon>Cimicomorpha</taxon>
        <taxon>Miridae</taxon>
        <taxon>Dicyphina</taxon>
        <taxon>Nesidiocoris</taxon>
    </lineage>
</organism>
<gene>
    <name evidence="2" type="ORF">NTJ_06578</name>
</gene>
<dbReference type="Proteomes" id="UP001307889">
    <property type="component" value="Chromosome 4"/>
</dbReference>
<evidence type="ECO:0000313" key="2">
    <source>
        <dbReference type="EMBL" id="BES93769.1"/>
    </source>
</evidence>
<reference evidence="2 3" key="1">
    <citation type="submission" date="2023-09" db="EMBL/GenBank/DDBJ databases">
        <title>Nesidiocoris tenuis whole genome shotgun sequence.</title>
        <authorList>
            <person name="Shibata T."/>
            <person name="Shimoda M."/>
            <person name="Kobayashi T."/>
            <person name="Uehara T."/>
        </authorList>
    </citation>
    <scope>NUCLEOTIDE SEQUENCE [LARGE SCALE GENOMIC DNA]</scope>
    <source>
        <strain evidence="2 3">Japan</strain>
    </source>
</reference>
<protein>
    <submittedName>
        <fullName evidence="2">Uncharacterized protein</fullName>
    </submittedName>
</protein>
<accession>A0ABN7AQP4</accession>
<feature type="region of interest" description="Disordered" evidence="1">
    <location>
        <begin position="1"/>
        <end position="52"/>
    </location>
</feature>
<evidence type="ECO:0000313" key="3">
    <source>
        <dbReference type="Proteomes" id="UP001307889"/>
    </source>
</evidence>
<sequence length="74" mass="8403">MWSLQGPRVQSEGGIPFFKDGAPSRETWKKETPAGPPFTMNSPGKESPDHQECRRKLKKVIVTMFPQPEKLHDP</sequence>